<dbReference type="Pfam" id="PF04082">
    <property type="entry name" value="Fungal_trans"/>
    <property type="match status" value="1"/>
</dbReference>
<feature type="domain" description="Xylanolytic transcriptional activator regulatory" evidence="7">
    <location>
        <begin position="356"/>
        <end position="431"/>
    </location>
</feature>
<keyword evidence="5" id="KW-0804">Transcription</keyword>
<name>K1XPF0_MARBU</name>
<dbReference type="KEGG" id="mbe:MBM_07619"/>
<dbReference type="OrthoDB" id="2123952at2759"/>
<dbReference type="InterPro" id="IPR007219">
    <property type="entry name" value="XnlR_reg_dom"/>
</dbReference>
<accession>K1XPF0</accession>
<dbReference type="eggNOG" id="ENOG502QR1M">
    <property type="taxonomic scope" value="Eukaryota"/>
</dbReference>
<dbReference type="GeneID" id="18763554"/>
<keyword evidence="2" id="KW-0862">Zinc</keyword>
<protein>
    <submittedName>
        <fullName evidence="8">Fungal specific transcription factor domain-containing protein</fullName>
    </submittedName>
</protein>
<dbReference type="PANTHER" id="PTHR31313">
    <property type="entry name" value="TY1 ENHANCER ACTIVATOR"/>
    <property type="match status" value="1"/>
</dbReference>
<evidence type="ECO:0000256" key="5">
    <source>
        <dbReference type="ARBA" id="ARBA00023163"/>
    </source>
</evidence>
<reference evidence="8 9" key="1">
    <citation type="journal article" date="2012" name="BMC Genomics">
        <title>Sequencing the genome of Marssonina brunnea reveals fungus-poplar co-evolution.</title>
        <authorList>
            <person name="Zhu S."/>
            <person name="Cao Y.-Z."/>
            <person name="Jiang C."/>
            <person name="Tan B.-Y."/>
            <person name="Wang Z."/>
            <person name="Feng S."/>
            <person name="Zhang L."/>
            <person name="Su X.-H."/>
            <person name="Brejova B."/>
            <person name="Vinar T."/>
            <person name="Xu M."/>
            <person name="Wang M.-X."/>
            <person name="Zhang S.-G."/>
            <person name="Huang M.-R."/>
            <person name="Wu R."/>
            <person name="Zhou Y."/>
        </authorList>
    </citation>
    <scope>NUCLEOTIDE SEQUENCE [LARGE SCALE GENOMIC DNA]</scope>
    <source>
        <strain evidence="8 9">MB_m1</strain>
    </source>
</reference>
<evidence type="ECO:0000256" key="4">
    <source>
        <dbReference type="ARBA" id="ARBA00023125"/>
    </source>
</evidence>
<dbReference type="OMA" id="WNIEVNV"/>
<proteinExistence type="predicted"/>
<dbReference type="InParanoid" id="K1XPF0"/>
<dbReference type="InterPro" id="IPR051615">
    <property type="entry name" value="Transcr_Regulatory_Elem"/>
</dbReference>
<keyword evidence="3" id="KW-0805">Transcription regulation</keyword>
<keyword evidence="4" id="KW-0238">DNA-binding</keyword>
<evidence type="ECO:0000256" key="1">
    <source>
        <dbReference type="ARBA" id="ARBA00022723"/>
    </source>
</evidence>
<dbReference type="STRING" id="1072389.K1XPF0"/>
<evidence type="ECO:0000313" key="8">
    <source>
        <dbReference type="EMBL" id="EKD14389.1"/>
    </source>
</evidence>
<dbReference type="EMBL" id="JH921446">
    <property type="protein sequence ID" value="EKD14389.1"/>
    <property type="molecule type" value="Genomic_DNA"/>
</dbReference>
<keyword evidence="9" id="KW-1185">Reference proteome</keyword>
<dbReference type="GO" id="GO:0008270">
    <property type="term" value="F:zinc ion binding"/>
    <property type="evidence" value="ECO:0007669"/>
    <property type="project" value="InterPro"/>
</dbReference>
<keyword evidence="1" id="KW-0479">Metal-binding</keyword>
<dbReference type="Proteomes" id="UP000006753">
    <property type="component" value="Unassembled WGS sequence"/>
</dbReference>
<dbReference type="GO" id="GO:0006351">
    <property type="term" value="P:DNA-templated transcription"/>
    <property type="evidence" value="ECO:0007669"/>
    <property type="project" value="InterPro"/>
</dbReference>
<dbReference type="SMART" id="SM00906">
    <property type="entry name" value="Fungal_trans"/>
    <property type="match status" value="1"/>
</dbReference>
<dbReference type="PANTHER" id="PTHR31313:SF4">
    <property type="entry name" value="CONIDIAL DEVELOPMENT PROTEIN FLUFFY"/>
    <property type="match status" value="1"/>
</dbReference>
<dbReference type="HOGENOM" id="CLU_007003_0_2_1"/>
<organism evidence="8 9">
    <name type="scientific">Marssonina brunnea f. sp. multigermtubi (strain MB_m1)</name>
    <name type="common">Marssonina leaf spot fungus</name>
    <dbReference type="NCBI Taxonomy" id="1072389"/>
    <lineage>
        <taxon>Eukaryota</taxon>
        <taxon>Fungi</taxon>
        <taxon>Dikarya</taxon>
        <taxon>Ascomycota</taxon>
        <taxon>Pezizomycotina</taxon>
        <taxon>Leotiomycetes</taxon>
        <taxon>Helotiales</taxon>
        <taxon>Drepanopezizaceae</taxon>
        <taxon>Drepanopeziza</taxon>
    </lineage>
</organism>
<evidence type="ECO:0000259" key="7">
    <source>
        <dbReference type="SMART" id="SM00906"/>
    </source>
</evidence>
<evidence type="ECO:0000313" key="9">
    <source>
        <dbReference type="Proteomes" id="UP000006753"/>
    </source>
</evidence>
<sequence length="715" mass="79077">MFGGSRACNGQTPCARCVLQSVECQYELPVRQSKEQMRSELEASRAQQRQTERVLAALISIEASELVLEQLRNGETVEQIVDRLDSGSQSSAAEGKITSFARPSDHQAIGGALKRARSVISSPLSLIASSESSTYGQSRLEGTAWPPWGSGPFIKADASAPNQVDDTMIWEAEAFPFLDDGMPNSLIGTWHHGSDSDPNSLSILHHARCRGQETILGPSFGKEEHPDIPHLNYNESWTKITGDGAFVEHLMALYFCWEYPTFASLSKEHFLEDMRAGNLRYCSSLLVNALLAVGSRFSTQPQARTDPNDSNTAGDAFFAEAERLLELESDLHTLTTIQALGLMSIREASCGRSSHSIFLSGQSIRLAIEMKLHFDVQDGASDSAKLDHAVRSATFWGAFSLDQVWSMSIGRLPHFSQNAKLVLKPPIVDHVEATIWVAYTDDGTPLETACTQPSNVRSVYKTFCELSEVVHRSLYMLYTPGQPVTAKRLNQIYTEYIQWYSNLPCTLRLGYNFTPSVLFSHMYYHSAILFLFRPFIKLSIIGSGVSPRDLCNQAASTLSILLKSYADLYTLRRTPSFVPYFILASGITHIASLSLRASPDSSTLRQAIVDLREMSHCHGFAIRAVQILRFLIKHWGVDYEMGDDEDRGDPNRSCLCSTVSNNFFCPNMKCSDSMSTIGPVAEGANPLFWPFPLQGRPLLESGAELSAAGFEILKG</sequence>
<dbReference type="CDD" id="cd12148">
    <property type="entry name" value="fungal_TF_MHR"/>
    <property type="match status" value="1"/>
</dbReference>
<evidence type="ECO:0000256" key="2">
    <source>
        <dbReference type="ARBA" id="ARBA00022833"/>
    </source>
</evidence>
<dbReference type="GO" id="GO:0003677">
    <property type="term" value="F:DNA binding"/>
    <property type="evidence" value="ECO:0007669"/>
    <property type="project" value="UniProtKB-KW"/>
</dbReference>
<keyword evidence="6" id="KW-0539">Nucleus</keyword>
<evidence type="ECO:0000256" key="3">
    <source>
        <dbReference type="ARBA" id="ARBA00023015"/>
    </source>
</evidence>
<gene>
    <name evidence="8" type="ORF">MBM_07619</name>
</gene>
<dbReference type="AlphaFoldDB" id="K1XPF0"/>
<evidence type="ECO:0000256" key="6">
    <source>
        <dbReference type="ARBA" id="ARBA00023242"/>
    </source>
</evidence>